<organism evidence="1 2">
    <name type="scientific">Rugamonas rubra</name>
    <dbReference type="NCBI Taxonomy" id="758825"/>
    <lineage>
        <taxon>Bacteria</taxon>
        <taxon>Pseudomonadati</taxon>
        <taxon>Pseudomonadota</taxon>
        <taxon>Betaproteobacteria</taxon>
        <taxon>Burkholderiales</taxon>
        <taxon>Oxalobacteraceae</taxon>
        <taxon>Telluria group</taxon>
        <taxon>Rugamonas</taxon>
    </lineage>
</organism>
<dbReference type="OrthoDB" id="5066999at2"/>
<dbReference type="EMBL" id="FOTW01000008">
    <property type="protein sequence ID" value="SFL81872.1"/>
    <property type="molecule type" value="Genomic_DNA"/>
</dbReference>
<protein>
    <submittedName>
        <fullName evidence="1">Type VI secretion system secreted protein Hcp</fullName>
    </submittedName>
</protein>
<sequence length="164" mass="17709">MAIDVYLHIDGIRGESADDKHKDWIECKSVNWGVSQPKSATASTGGGHTAERCEHQDIVLHKLADLASPVLLQTCAAGKTIPKARIEFMRADGQGERVKYYEIELENVLIGAVSPSVAEGDILAEDVSLKFSKVKWRYTQQKITGGAGGNTAGGWDLSTNRIAA</sequence>
<reference evidence="1 2" key="1">
    <citation type="submission" date="2016-10" db="EMBL/GenBank/DDBJ databases">
        <authorList>
            <person name="de Groot N.N."/>
        </authorList>
    </citation>
    <scope>NUCLEOTIDE SEQUENCE [LARGE SCALE GENOMIC DNA]</scope>
    <source>
        <strain evidence="1 2">ATCC 43154</strain>
    </source>
</reference>
<dbReference type="InterPro" id="IPR036624">
    <property type="entry name" value="Hcp1-lik_sf"/>
</dbReference>
<dbReference type="InterPro" id="IPR008514">
    <property type="entry name" value="T6SS_Hcp"/>
</dbReference>
<dbReference type="InterPro" id="IPR053165">
    <property type="entry name" value="HSI-I_assembly_Hcp1"/>
</dbReference>
<dbReference type="AlphaFoldDB" id="A0A1I4KSR4"/>
<dbReference type="SUPFAM" id="SSF141452">
    <property type="entry name" value="Hcp1-like"/>
    <property type="match status" value="1"/>
</dbReference>
<accession>A0A1I4KSR4</accession>
<evidence type="ECO:0000313" key="1">
    <source>
        <dbReference type="EMBL" id="SFL81872.1"/>
    </source>
</evidence>
<dbReference type="PANTHER" id="PTHR36152">
    <property type="entry name" value="CYTOPLASMIC PROTEIN-RELATED"/>
    <property type="match status" value="1"/>
</dbReference>
<dbReference type="PANTHER" id="PTHR36152:SF5">
    <property type="entry name" value="PROTEIN HCP1"/>
    <property type="match status" value="1"/>
</dbReference>
<evidence type="ECO:0000313" key="2">
    <source>
        <dbReference type="Proteomes" id="UP000199470"/>
    </source>
</evidence>
<dbReference type="STRING" id="758825.SAMN02982985_01616"/>
<dbReference type="Gene3D" id="2.30.110.20">
    <property type="entry name" value="Hcp1-like"/>
    <property type="match status" value="1"/>
</dbReference>
<name>A0A1I4KSR4_9BURK</name>
<dbReference type="Proteomes" id="UP000199470">
    <property type="component" value="Unassembled WGS sequence"/>
</dbReference>
<dbReference type="Pfam" id="PF05638">
    <property type="entry name" value="T6SS_HCP"/>
    <property type="match status" value="1"/>
</dbReference>
<dbReference type="RefSeq" id="WP_093386098.1">
    <property type="nucleotide sequence ID" value="NZ_FOTW01000008.1"/>
</dbReference>
<keyword evidence="2" id="KW-1185">Reference proteome</keyword>
<gene>
    <name evidence="1" type="ORF">SAMN02982985_01616</name>
</gene>
<dbReference type="NCBIfam" id="TIGR03344">
    <property type="entry name" value="VI_effect_Hcp1"/>
    <property type="match status" value="1"/>
</dbReference>
<proteinExistence type="predicted"/>